<dbReference type="OrthoDB" id="9758243at2"/>
<dbReference type="InterPro" id="IPR007409">
    <property type="entry name" value="Restrct_endonuc_type1_HsdR_N"/>
</dbReference>
<evidence type="ECO:0000256" key="11">
    <source>
        <dbReference type="SAM" id="Coils"/>
    </source>
</evidence>
<comment type="subunit">
    <text evidence="10">The type I restriction/modification system is composed of three polypeptides R, M and S.</text>
</comment>
<evidence type="ECO:0000256" key="7">
    <source>
        <dbReference type="ARBA" id="ARBA00022801"/>
    </source>
</evidence>
<evidence type="ECO:0000313" key="13">
    <source>
        <dbReference type="EMBL" id="SMO66196.1"/>
    </source>
</evidence>
<gene>
    <name evidence="13" type="ORF">SAMN06269117_1175</name>
</gene>
<evidence type="ECO:0000313" key="14">
    <source>
        <dbReference type="Proteomes" id="UP000317315"/>
    </source>
</evidence>
<dbReference type="AlphaFoldDB" id="A0A521D3B5"/>
<evidence type="ECO:0000256" key="10">
    <source>
        <dbReference type="RuleBase" id="RU364115"/>
    </source>
</evidence>
<dbReference type="PROSITE" id="PS51192">
    <property type="entry name" value="HELICASE_ATP_BIND_1"/>
    <property type="match status" value="1"/>
</dbReference>
<keyword evidence="6" id="KW-0255">Endonuclease</keyword>
<dbReference type="Gene3D" id="3.90.1570.50">
    <property type="match status" value="1"/>
</dbReference>
<dbReference type="InterPro" id="IPR004473">
    <property type="entry name" value="Restrct_endonuc_typeI_HsdR"/>
</dbReference>
<dbReference type="InterPro" id="IPR027417">
    <property type="entry name" value="P-loop_NTPase"/>
</dbReference>
<feature type="domain" description="Helicase ATP-binding" evidence="12">
    <location>
        <begin position="264"/>
        <end position="424"/>
    </location>
</feature>
<keyword evidence="8 10" id="KW-0067">ATP-binding</keyword>
<organism evidence="13 14">
    <name type="scientific">Balnearium lithotrophicum</name>
    <dbReference type="NCBI Taxonomy" id="223788"/>
    <lineage>
        <taxon>Bacteria</taxon>
        <taxon>Pseudomonadati</taxon>
        <taxon>Aquificota</taxon>
        <taxon>Aquificia</taxon>
        <taxon>Desulfurobacteriales</taxon>
        <taxon>Desulfurobacteriaceae</taxon>
        <taxon>Balnearium</taxon>
    </lineage>
</organism>
<dbReference type="InterPro" id="IPR051268">
    <property type="entry name" value="Type-I_R_enzyme_R_subunit"/>
</dbReference>
<sequence>MEFGSERGAVQNRIIKYCSDIGWEYLSPEEALTYRNGEGNILLREIFIRQILNLNPKLEYENAEEVVRKLERIPSNVEGNLTAWEYLKGLKQVFVQDENREINVRLLDTENFRNNVFHVTDELKFVSGNKTNRYDLVFYVNGFPILLIETKAAYKINGLSEAFEQIKRYHWETPEALSLLQLFSITHLIDFYYSATWNLSAKDLNRWKHKEEFDFEHLIKTFFDRKNILKIVTDYILFVKKDDRLSKVVLKPHQIRAVGKVVDRARDRRKRRGLVWHTQGSGKTYTMITAAKLILESPEFENPTVIMLVDRNELEQQLFNNLSSVGLENVRVAMSKRDLKKLLIDDYRGLIVSTIHKFHLMPKDVNRRRNIFVFIDEAHRTTEGDLGTYLMAALPNATIIGFTGTPRDKTKHGKGTFVTFGIDDPPYGYLDKYSILESIEDGTTLKINYTLAENSLLPSKEVLEREFLNLKEIEGVSDIETLNRALSKATTLKNLLKNRERIDRIAQFISKHFRENVEPMGYKAFIVAVDREACAIYKEALDRYLSPEYSEVVISKNHNDPPELKRYHHTEEEERLIRRRFKEEETPKILIVTEKLLTGFDAPILYAMYLDKPMRDHVLLQAIARVNRPYEDENGRKKPAGLIVDFVGILDNLERALSFDSSDIEGVLTDLEVLKGHLKDLMEEGRVEYLSILKGKRGDKAVEEVLNVFRDQEKRHKFYQFFNELKAIYEILTPDPFLRPYIEDFALYTRIYSILKQAYESVDVGKKILERELSEKIKELIKGAPVNATIKEELEIVEIDENTLKKLLSSKATDTEKVFNLLKSAELTINRNLEKEPYLIPLAERLEELTREYHNRQKNTKEMLNELKELSEEIVRVRKEMRALGLSVETFTVYWILKKMGVERALDFKDKIEEIFNEHKLWKVNKSEGRKLKIELTKLFLNLLGSERIREVTETVNKILEILRK</sequence>
<evidence type="ECO:0000256" key="5">
    <source>
        <dbReference type="ARBA" id="ARBA00022747"/>
    </source>
</evidence>
<dbReference type="Pfam" id="PF04313">
    <property type="entry name" value="HSDR_N"/>
    <property type="match status" value="1"/>
</dbReference>
<dbReference type="CDD" id="cd22332">
    <property type="entry name" value="HsdR_N"/>
    <property type="match status" value="1"/>
</dbReference>
<comment type="catalytic activity">
    <reaction evidence="1 10">
        <text>Endonucleolytic cleavage of DNA to give random double-stranded fragments with terminal 5'-phosphates, ATP is simultaneously hydrolyzed.</text>
        <dbReference type="EC" id="3.1.21.3"/>
    </reaction>
</comment>
<dbReference type="Gene3D" id="3.40.50.300">
    <property type="entry name" value="P-loop containing nucleotide triphosphate hydrolases"/>
    <property type="match status" value="2"/>
</dbReference>
<keyword evidence="14" id="KW-1185">Reference proteome</keyword>
<evidence type="ECO:0000256" key="8">
    <source>
        <dbReference type="ARBA" id="ARBA00022840"/>
    </source>
</evidence>
<keyword evidence="7 10" id="KW-0378">Hydrolase</keyword>
<dbReference type="EC" id="3.1.21.3" evidence="10"/>
<evidence type="ECO:0000256" key="6">
    <source>
        <dbReference type="ARBA" id="ARBA00022759"/>
    </source>
</evidence>
<dbReference type="InterPro" id="IPR055180">
    <property type="entry name" value="HsdR_RecA-like_helicase_dom_2"/>
</dbReference>
<dbReference type="GO" id="GO:0003677">
    <property type="term" value="F:DNA binding"/>
    <property type="evidence" value="ECO:0007669"/>
    <property type="project" value="UniProtKB-KW"/>
</dbReference>
<dbReference type="PANTHER" id="PTHR30195:SF15">
    <property type="entry name" value="TYPE I RESTRICTION ENZYME HINDI ENDONUCLEASE SUBUNIT"/>
    <property type="match status" value="1"/>
</dbReference>
<dbReference type="GO" id="GO:0009307">
    <property type="term" value="P:DNA restriction-modification system"/>
    <property type="evidence" value="ECO:0007669"/>
    <property type="project" value="UniProtKB-KW"/>
</dbReference>
<comment type="function">
    <text evidence="10">Subunit R is required for both nuclease and ATPase activities, but not for modification.</text>
</comment>
<evidence type="ECO:0000256" key="4">
    <source>
        <dbReference type="ARBA" id="ARBA00022741"/>
    </source>
</evidence>
<dbReference type="RefSeq" id="WP_142935819.1">
    <property type="nucleotide sequence ID" value="NZ_FXTM01000017.1"/>
</dbReference>
<dbReference type="PANTHER" id="PTHR30195">
    <property type="entry name" value="TYPE I SITE-SPECIFIC DEOXYRIBONUCLEASE PROTEIN SUBUNIT M AND R"/>
    <property type="match status" value="1"/>
</dbReference>
<dbReference type="Pfam" id="PF22679">
    <property type="entry name" value="T1R_D3-like"/>
    <property type="match status" value="1"/>
</dbReference>
<keyword evidence="4 10" id="KW-0547">Nucleotide-binding</keyword>
<dbReference type="Pfam" id="PF18766">
    <property type="entry name" value="SWI2_SNF2"/>
    <property type="match status" value="1"/>
</dbReference>
<dbReference type="NCBIfam" id="TIGR00348">
    <property type="entry name" value="hsdR"/>
    <property type="match status" value="1"/>
</dbReference>
<dbReference type="CDD" id="cd18030">
    <property type="entry name" value="DEXHc_RE_I_HsdR"/>
    <property type="match status" value="1"/>
</dbReference>
<feature type="coiled-coil region" evidence="11">
    <location>
        <begin position="846"/>
        <end position="887"/>
    </location>
</feature>
<dbReference type="CDD" id="cd18800">
    <property type="entry name" value="SF2_C_EcoR124I-like"/>
    <property type="match status" value="1"/>
</dbReference>
<reference evidence="13 14" key="1">
    <citation type="submission" date="2017-05" db="EMBL/GenBank/DDBJ databases">
        <authorList>
            <person name="Varghese N."/>
            <person name="Submissions S."/>
        </authorList>
    </citation>
    <scope>NUCLEOTIDE SEQUENCE [LARGE SCALE GENOMIC DNA]</scope>
    <source>
        <strain evidence="13 14">DSM 16304</strain>
    </source>
</reference>
<dbReference type="Proteomes" id="UP000317315">
    <property type="component" value="Unassembled WGS sequence"/>
</dbReference>
<keyword evidence="11" id="KW-0175">Coiled coil</keyword>
<dbReference type="SUPFAM" id="SSF52540">
    <property type="entry name" value="P-loop containing nucleoside triphosphate hydrolases"/>
    <property type="match status" value="2"/>
</dbReference>
<evidence type="ECO:0000259" key="12">
    <source>
        <dbReference type="PROSITE" id="PS51192"/>
    </source>
</evidence>
<protein>
    <recommendedName>
        <fullName evidence="10">Type I restriction enzyme endonuclease subunit</fullName>
        <shortName evidence="10">R protein</shortName>
        <ecNumber evidence="10">3.1.21.3</ecNumber>
    </recommendedName>
</protein>
<dbReference type="InterPro" id="IPR014001">
    <property type="entry name" value="Helicase_ATP-bd"/>
</dbReference>
<evidence type="ECO:0000256" key="9">
    <source>
        <dbReference type="ARBA" id="ARBA00023125"/>
    </source>
</evidence>
<keyword evidence="5 10" id="KW-0680">Restriction system</keyword>
<keyword evidence="3" id="KW-0540">Nuclease</keyword>
<comment type="similarity">
    <text evidence="2 10">Belongs to the HsdR family.</text>
</comment>
<dbReference type="Pfam" id="PF11867">
    <property type="entry name" value="T1RH-like_C"/>
    <property type="match status" value="1"/>
</dbReference>
<evidence type="ECO:0000256" key="2">
    <source>
        <dbReference type="ARBA" id="ARBA00008598"/>
    </source>
</evidence>
<evidence type="ECO:0000256" key="1">
    <source>
        <dbReference type="ARBA" id="ARBA00000851"/>
    </source>
</evidence>
<dbReference type="InterPro" id="IPR021810">
    <property type="entry name" value="T1RH-like_C"/>
</dbReference>
<dbReference type="EMBL" id="FXTM01000017">
    <property type="protein sequence ID" value="SMO66196.1"/>
    <property type="molecule type" value="Genomic_DNA"/>
</dbReference>
<dbReference type="SMART" id="SM00487">
    <property type="entry name" value="DEXDc"/>
    <property type="match status" value="1"/>
</dbReference>
<keyword evidence="9 10" id="KW-0238">DNA-binding</keyword>
<accession>A0A521D3B5</accession>
<dbReference type="GO" id="GO:0009035">
    <property type="term" value="F:type I site-specific deoxyribonuclease activity"/>
    <property type="evidence" value="ECO:0007669"/>
    <property type="project" value="UniProtKB-EC"/>
</dbReference>
<dbReference type="InterPro" id="IPR040980">
    <property type="entry name" value="SWI2_SNF2"/>
</dbReference>
<name>A0A521D3B5_9BACT</name>
<dbReference type="GO" id="GO:0005524">
    <property type="term" value="F:ATP binding"/>
    <property type="evidence" value="ECO:0007669"/>
    <property type="project" value="UniProtKB-KW"/>
</dbReference>
<evidence type="ECO:0000256" key="3">
    <source>
        <dbReference type="ARBA" id="ARBA00022722"/>
    </source>
</evidence>
<proteinExistence type="inferred from homology"/>